<dbReference type="Proteomes" id="UP000681162">
    <property type="component" value="Unassembled WGS sequence"/>
</dbReference>
<reference evidence="1 2" key="1">
    <citation type="submission" date="2021-03" db="EMBL/GenBank/DDBJ databases">
        <title>Antimicrobial resistance genes in bacteria isolated from Japanese honey, and their potential for conferring macrolide and lincosamide resistance in the American foulbrood pathogen Paenibacillus larvae.</title>
        <authorList>
            <person name="Okamoto M."/>
            <person name="Kumagai M."/>
            <person name="Kanamori H."/>
            <person name="Takamatsu D."/>
        </authorList>
    </citation>
    <scope>NUCLEOTIDE SEQUENCE [LARGE SCALE GENOMIC DNA]</scope>
    <source>
        <strain evidence="1 2">J41TS12</strain>
    </source>
</reference>
<organism evidence="1 2">
    <name type="scientific">Paenibacillus antibioticophila</name>
    <dbReference type="NCBI Taxonomy" id="1274374"/>
    <lineage>
        <taxon>Bacteria</taxon>
        <taxon>Bacillati</taxon>
        <taxon>Bacillota</taxon>
        <taxon>Bacilli</taxon>
        <taxon>Bacillales</taxon>
        <taxon>Paenibacillaceae</taxon>
        <taxon>Paenibacillus</taxon>
    </lineage>
</organism>
<evidence type="ECO:0000313" key="1">
    <source>
        <dbReference type="EMBL" id="GIO36495.1"/>
    </source>
</evidence>
<dbReference type="EMBL" id="BORR01000004">
    <property type="protein sequence ID" value="GIO36495.1"/>
    <property type="molecule type" value="Genomic_DNA"/>
</dbReference>
<dbReference type="AlphaFoldDB" id="A0A919XT87"/>
<accession>A0A919XT87</accession>
<gene>
    <name evidence="1" type="ORF">J41TS12_13560</name>
</gene>
<sequence length="54" mass="5704">MVCVLIPSAGELAALRVSGMVMTQDQIIHVPAHGLVIEITGSLGYAVLEKETKL</sequence>
<protein>
    <submittedName>
        <fullName evidence="1">Uncharacterized protein</fullName>
    </submittedName>
</protein>
<comment type="caution">
    <text evidence="1">The sequence shown here is derived from an EMBL/GenBank/DDBJ whole genome shotgun (WGS) entry which is preliminary data.</text>
</comment>
<keyword evidence="2" id="KW-1185">Reference proteome</keyword>
<name>A0A919XT87_9BACL</name>
<evidence type="ECO:0000313" key="2">
    <source>
        <dbReference type="Proteomes" id="UP000681162"/>
    </source>
</evidence>
<proteinExistence type="predicted"/>